<reference evidence="2" key="2">
    <citation type="submission" date="2015-01" db="EMBL/GenBank/DDBJ databases">
        <title>Evolutionary Origins and Diversification of the Mycorrhizal Mutualists.</title>
        <authorList>
            <consortium name="DOE Joint Genome Institute"/>
            <consortium name="Mycorrhizal Genomics Consortium"/>
            <person name="Kohler A."/>
            <person name="Kuo A."/>
            <person name="Nagy L.G."/>
            <person name="Floudas D."/>
            <person name="Copeland A."/>
            <person name="Barry K.W."/>
            <person name="Cichocki N."/>
            <person name="Veneault-Fourrey C."/>
            <person name="LaButti K."/>
            <person name="Lindquist E.A."/>
            <person name="Lipzen A."/>
            <person name="Lundell T."/>
            <person name="Morin E."/>
            <person name="Murat C."/>
            <person name="Riley R."/>
            <person name="Ohm R."/>
            <person name="Sun H."/>
            <person name="Tunlid A."/>
            <person name="Henrissat B."/>
            <person name="Grigoriev I.V."/>
            <person name="Hibbett D.S."/>
            <person name="Martin F."/>
        </authorList>
    </citation>
    <scope>NUCLEOTIDE SEQUENCE [LARGE SCALE GENOMIC DNA]</scope>
    <source>
        <strain evidence="2">LaAM-08-1</strain>
    </source>
</reference>
<accession>A0A0C9WR48</accession>
<organism evidence="1 2">
    <name type="scientific">Laccaria amethystina LaAM-08-1</name>
    <dbReference type="NCBI Taxonomy" id="1095629"/>
    <lineage>
        <taxon>Eukaryota</taxon>
        <taxon>Fungi</taxon>
        <taxon>Dikarya</taxon>
        <taxon>Basidiomycota</taxon>
        <taxon>Agaricomycotina</taxon>
        <taxon>Agaricomycetes</taxon>
        <taxon>Agaricomycetidae</taxon>
        <taxon>Agaricales</taxon>
        <taxon>Agaricineae</taxon>
        <taxon>Hydnangiaceae</taxon>
        <taxon>Laccaria</taxon>
    </lineage>
</organism>
<name>A0A0C9WR48_9AGAR</name>
<gene>
    <name evidence="1" type="ORF">K443DRAFT_111481</name>
</gene>
<dbReference type="HOGENOM" id="CLU_146165_0_0_1"/>
<dbReference type="STRING" id="1095629.A0A0C9WR48"/>
<protein>
    <submittedName>
        <fullName evidence="1">Uncharacterized protein</fullName>
    </submittedName>
</protein>
<dbReference type="OrthoDB" id="3267074at2759"/>
<dbReference type="AlphaFoldDB" id="A0A0C9WR48"/>
<dbReference type="EMBL" id="KN838823">
    <property type="protein sequence ID" value="KIJ93810.1"/>
    <property type="molecule type" value="Genomic_DNA"/>
</dbReference>
<proteinExistence type="predicted"/>
<evidence type="ECO:0000313" key="1">
    <source>
        <dbReference type="EMBL" id="KIJ93810.1"/>
    </source>
</evidence>
<dbReference type="Proteomes" id="UP000054477">
    <property type="component" value="Unassembled WGS sequence"/>
</dbReference>
<evidence type="ECO:0000313" key="2">
    <source>
        <dbReference type="Proteomes" id="UP000054477"/>
    </source>
</evidence>
<sequence>GHIPLNSHLFCIKKSGTRRCELCWGIGQLTIIETVVHFLFKCQAYAAEHYDMDRALGHYSRDLQGILATLGRIKELLKFVGRTERFKNTLGDSIGEVSHLEPEED</sequence>
<keyword evidence="2" id="KW-1185">Reference proteome</keyword>
<feature type="non-terminal residue" evidence="1">
    <location>
        <position position="1"/>
    </location>
</feature>
<reference evidence="1 2" key="1">
    <citation type="submission" date="2014-04" db="EMBL/GenBank/DDBJ databases">
        <authorList>
            <consortium name="DOE Joint Genome Institute"/>
            <person name="Kuo A."/>
            <person name="Kohler A."/>
            <person name="Nagy L.G."/>
            <person name="Floudas D."/>
            <person name="Copeland A."/>
            <person name="Barry K.W."/>
            <person name="Cichocki N."/>
            <person name="Veneault-Fourrey C."/>
            <person name="LaButti K."/>
            <person name="Lindquist E.A."/>
            <person name="Lipzen A."/>
            <person name="Lundell T."/>
            <person name="Morin E."/>
            <person name="Murat C."/>
            <person name="Sun H."/>
            <person name="Tunlid A."/>
            <person name="Henrissat B."/>
            <person name="Grigoriev I.V."/>
            <person name="Hibbett D.S."/>
            <person name="Martin F."/>
            <person name="Nordberg H.P."/>
            <person name="Cantor M.N."/>
            <person name="Hua S.X."/>
        </authorList>
    </citation>
    <scope>NUCLEOTIDE SEQUENCE [LARGE SCALE GENOMIC DNA]</scope>
    <source>
        <strain evidence="1 2">LaAM-08-1</strain>
    </source>
</reference>